<dbReference type="AlphaFoldDB" id="A0A1M7QII9"/>
<dbReference type="RefSeq" id="WP_073097552.1">
    <property type="nucleotide sequence ID" value="NZ_FRCY01000018.1"/>
</dbReference>
<dbReference type="SUPFAM" id="SSF51182">
    <property type="entry name" value="RmlC-like cupins"/>
    <property type="match status" value="1"/>
</dbReference>
<accession>A0A1M7QII9</accession>
<gene>
    <name evidence="1" type="ORF">SAMN04488057_11895</name>
</gene>
<sequence>MTIKEIKKELKASSHPIAKSLHHGTGFKVLVMGFLKGMVLKEHKAHTVSKLTVLEGAVIYKEENRVLELKQYEEVDIPLEITHSVEAMEDSLCILSQGE</sequence>
<keyword evidence="2" id="KW-1185">Reference proteome</keyword>
<name>A0A1M7QII9_9BACT</name>
<dbReference type="InterPro" id="IPR014710">
    <property type="entry name" value="RmlC-like_jellyroll"/>
</dbReference>
<organism evidence="1 2">
    <name type="scientific">Cyclobacterium lianum</name>
    <dbReference type="NCBI Taxonomy" id="388280"/>
    <lineage>
        <taxon>Bacteria</taxon>
        <taxon>Pseudomonadati</taxon>
        <taxon>Bacteroidota</taxon>
        <taxon>Cytophagia</taxon>
        <taxon>Cytophagales</taxon>
        <taxon>Cyclobacteriaceae</taxon>
        <taxon>Cyclobacterium</taxon>
    </lineage>
</organism>
<evidence type="ECO:0000313" key="2">
    <source>
        <dbReference type="Proteomes" id="UP000184513"/>
    </source>
</evidence>
<reference evidence="1 2" key="1">
    <citation type="submission" date="2016-11" db="EMBL/GenBank/DDBJ databases">
        <authorList>
            <person name="Jaros S."/>
            <person name="Januszkiewicz K."/>
            <person name="Wedrychowicz H."/>
        </authorList>
    </citation>
    <scope>NUCLEOTIDE SEQUENCE [LARGE SCALE GENOMIC DNA]</scope>
    <source>
        <strain evidence="1 2">CGMCC 1.6102</strain>
    </source>
</reference>
<protein>
    <recommendedName>
        <fullName evidence="3">Cupin domain-containing protein</fullName>
    </recommendedName>
</protein>
<dbReference type="STRING" id="388280.SAMN04488057_11895"/>
<dbReference type="EMBL" id="FRCY01000018">
    <property type="protein sequence ID" value="SHN30901.1"/>
    <property type="molecule type" value="Genomic_DNA"/>
</dbReference>
<dbReference type="Gene3D" id="2.60.120.10">
    <property type="entry name" value="Jelly Rolls"/>
    <property type="match status" value="1"/>
</dbReference>
<proteinExistence type="predicted"/>
<dbReference type="OrthoDB" id="997205at2"/>
<dbReference type="Proteomes" id="UP000184513">
    <property type="component" value="Unassembled WGS sequence"/>
</dbReference>
<evidence type="ECO:0008006" key="3">
    <source>
        <dbReference type="Google" id="ProtNLM"/>
    </source>
</evidence>
<dbReference type="InterPro" id="IPR011051">
    <property type="entry name" value="RmlC_Cupin_sf"/>
</dbReference>
<evidence type="ECO:0000313" key="1">
    <source>
        <dbReference type="EMBL" id="SHN30901.1"/>
    </source>
</evidence>